<dbReference type="GO" id="GO:0042910">
    <property type="term" value="F:xenobiotic transmembrane transporter activity"/>
    <property type="evidence" value="ECO:0007669"/>
    <property type="project" value="TreeGrafter"/>
</dbReference>
<dbReference type="Proteomes" id="UP000190961">
    <property type="component" value="Unassembled WGS sequence"/>
</dbReference>
<dbReference type="PANTHER" id="PTHR32063">
    <property type="match status" value="1"/>
</dbReference>
<sequence length="1060" mass="116283">MSLTEIAVKRPSLIIVIFLVLMLGGLFSYTKLNYELMPDFDIPTLVIVTSYPGAAPTDVEQSVTKKIEDVVAGIDRVKSILSQSYEGASVISVEFSVGTDMDDKQQETQRKINNILSDLPDDAESPSISKVSPSDRPILQLTAVSKMGTQEFYDLVDDEILPQLQQVEGIGETQLLGGQEREIKVSVNKDKLIYYGISLSQVTQAINNANLDFPTGKVKSKNEQMTVRLAGKFTDLEQIKSLGITTTANGSAIRVGDVADVEDGTKEQTVLNRFNGQDGIGITIKKQSDANAVEISKQVKARIALLEKKYADKDLKIIVADDTSDFTLESADAVTHDLIIAVVLVAAVMLLFLHSLRDSLIVLVAIPASLLSTFIAMYFFGYSLNLMTLLAMSLVIGILVDDSIVVLENIHRHLHMGKDKVRASIEGRAEIGFSAIAITMVDVVVFAPIAMINTTIGDLLRQYSVTIVVSTLMSLFVCFTLTPWLASRFGKVTHLNPSNWFHKPLIWFESFVTWLTNGYVKQLQWTLRHKIITGAAILAAFVVTGYIMGLGILGQEMVAAGDRGKFTLSLEYDKSIPITENNIHTREIENYLLSEPEVSTVFSNVGGASSAGFASVANVGSENKAELTIGLVDKEQRTRTTEQYMLDVRKVIETKYPGVEVNTSVVGITSSDEPIQIVLNSEDRTALMESARKMEDLIKKMPGANDVSVSVEDGNPELTVDINREKMAQLGLNIFTVGGTLQNAYTGNTDAKFRVGTNEYDINVRLDEFDRNNVDDVEDITFVNNSGQLIPLTQFADIRQSSGPSMLERKNRRTSVTIKSNVLGITSGVLAANIDQALLKDPLPASVEMKWTGDIERQADSFAALGVALIAGILLVYLVMVALYDSFIYPFVVLFSIPVSLIGAFIALNLAMSSMSIFTMLGMIMLLGLVLKNGILLVDFTNQKKEEGYTTYNALIASGKARLRPILMTTIAMVIGMLPIALAKGAGAEWKNGLAIVMIGGLLSSLILTIFIVPMVYYMVDRVKEKWNHRQSKKRNANETLHEEAEKVLDNSTTYKEVLN</sequence>
<dbReference type="STRING" id="688867.SAMN05660236_5787"/>
<dbReference type="SUPFAM" id="SSF82693">
    <property type="entry name" value="Multidrug efflux transporter AcrB pore domain, PN1, PN2, PC1 and PC2 subdomains"/>
    <property type="match status" value="3"/>
</dbReference>
<keyword evidence="1" id="KW-0472">Membrane</keyword>
<dbReference type="OrthoDB" id="9757876at2"/>
<feature type="transmembrane region" description="Helical" evidence="1">
    <location>
        <begin position="463"/>
        <end position="486"/>
    </location>
</feature>
<dbReference type="InterPro" id="IPR001036">
    <property type="entry name" value="Acrflvin-R"/>
</dbReference>
<feature type="transmembrane region" description="Helical" evidence="1">
    <location>
        <begin position="12"/>
        <end position="30"/>
    </location>
</feature>
<evidence type="ECO:0000313" key="2">
    <source>
        <dbReference type="EMBL" id="SKC89187.1"/>
    </source>
</evidence>
<feature type="transmembrane region" description="Helical" evidence="1">
    <location>
        <begin position="994"/>
        <end position="1020"/>
    </location>
</feature>
<dbReference type="GO" id="GO:0005886">
    <property type="term" value="C:plasma membrane"/>
    <property type="evidence" value="ECO:0007669"/>
    <property type="project" value="TreeGrafter"/>
</dbReference>
<dbReference type="Gene3D" id="3.30.70.1440">
    <property type="entry name" value="Multidrug efflux transporter AcrB pore domain"/>
    <property type="match status" value="1"/>
</dbReference>
<feature type="transmembrane region" description="Helical" evidence="1">
    <location>
        <begin position="891"/>
        <end position="911"/>
    </location>
</feature>
<keyword evidence="3" id="KW-1185">Reference proteome</keyword>
<proteinExistence type="predicted"/>
<dbReference type="Pfam" id="PF00873">
    <property type="entry name" value="ACR_tran"/>
    <property type="match status" value="1"/>
</dbReference>
<feature type="transmembrane region" description="Helical" evidence="1">
    <location>
        <begin position="862"/>
        <end position="884"/>
    </location>
</feature>
<dbReference type="AlphaFoldDB" id="A0A1T5MLS0"/>
<evidence type="ECO:0000313" key="3">
    <source>
        <dbReference type="Proteomes" id="UP000190961"/>
    </source>
</evidence>
<feature type="transmembrane region" description="Helical" evidence="1">
    <location>
        <begin position="431"/>
        <end position="451"/>
    </location>
</feature>
<dbReference type="RefSeq" id="WP_079690286.1">
    <property type="nucleotide sequence ID" value="NZ_FUZU01000005.1"/>
</dbReference>
<accession>A0A1T5MLS0</accession>
<dbReference type="PRINTS" id="PR00702">
    <property type="entry name" value="ACRIFLAVINRP"/>
</dbReference>
<dbReference type="SUPFAM" id="SSF82714">
    <property type="entry name" value="Multidrug efflux transporter AcrB TolC docking domain, DN and DC subdomains"/>
    <property type="match status" value="2"/>
</dbReference>
<keyword evidence="1" id="KW-1133">Transmembrane helix</keyword>
<feature type="transmembrane region" description="Helical" evidence="1">
    <location>
        <begin position="333"/>
        <end position="353"/>
    </location>
</feature>
<dbReference type="PANTHER" id="PTHR32063:SF0">
    <property type="entry name" value="SWARMING MOTILITY PROTEIN SWRC"/>
    <property type="match status" value="1"/>
</dbReference>
<feature type="transmembrane region" description="Helical" evidence="1">
    <location>
        <begin position="386"/>
        <end position="410"/>
    </location>
</feature>
<dbReference type="InterPro" id="IPR027463">
    <property type="entry name" value="AcrB_DN_DC_subdom"/>
</dbReference>
<dbReference type="Gene3D" id="3.30.2090.10">
    <property type="entry name" value="Multidrug efflux transporter AcrB TolC docking domain, DN and DC subdomains"/>
    <property type="match status" value="2"/>
</dbReference>
<feature type="transmembrane region" description="Helical" evidence="1">
    <location>
        <begin position="531"/>
        <end position="553"/>
    </location>
</feature>
<evidence type="ECO:0000256" key="1">
    <source>
        <dbReference type="SAM" id="Phobius"/>
    </source>
</evidence>
<organism evidence="2 3">
    <name type="scientific">Ohtaekwangia koreensis</name>
    <dbReference type="NCBI Taxonomy" id="688867"/>
    <lineage>
        <taxon>Bacteria</taxon>
        <taxon>Pseudomonadati</taxon>
        <taxon>Bacteroidota</taxon>
        <taxon>Cytophagia</taxon>
        <taxon>Cytophagales</taxon>
        <taxon>Fulvivirgaceae</taxon>
        <taxon>Ohtaekwangia</taxon>
    </lineage>
</organism>
<dbReference type="Gene3D" id="3.30.70.1430">
    <property type="entry name" value="Multidrug efflux transporter AcrB pore domain"/>
    <property type="match status" value="2"/>
</dbReference>
<dbReference type="Gene3D" id="3.30.70.1320">
    <property type="entry name" value="Multidrug efflux transporter AcrB pore domain like"/>
    <property type="match status" value="1"/>
</dbReference>
<feature type="transmembrane region" description="Helical" evidence="1">
    <location>
        <begin position="917"/>
        <end position="940"/>
    </location>
</feature>
<feature type="transmembrane region" description="Helical" evidence="1">
    <location>
        <begin position="360"/>
        <end position="380"/>
    </location>
</feature>
<dbReference type="Gene3D" id="1.20.1640.10">
    <property type="entry name" value="Multidrug efflux transporter AcrB transmembrane domain"/>
    <property type="match status" value="2"/>
</dbReference>
<dbReference type="EMBL" id="FUZU01000005">
    <property type="protein sequence ID" value="SKC89187.1"/>
    <property type="molecule type" value="Genomic_DNA"/>
</dbReference>
<gene>
    <name evidence="2" type="ORF">SAMN05660236_5787</name>
</gene>
<feature type="transmembrane region" description="Helical" evidence="1">
    <location>
        <begin position="961"/>
        <end position="982"/>
    </location>
</feature>
<name>A0A1T5MLS0_9BACT</name>
<dbReference type="SUPFAM" id="SSF82866">
    <property type="entry name" value="Multidrug efflux transporter AcrB transmembrane domain"/>
    <property type="match status" value="2"/>
</dbReference>
<keyword evidence="1" id="KW-0812">Transmembrane</keyword>
<protein>
    <submittedName>
        <fullName evidence="2">Hydrophobic/amphiphilic exporter-1, HAE1 family</fullName>
    </submittedName>
</protein>
<reference evidence="2 3" key="1">
    <citation type="submission" date="2017-02" db="EMBL/GenBank/DDBJ databases">
        <authorList>
            <person name="Peterson S.W."/>
        </authorList>
    </citation>
    <scope>NUCLEOTIDE SEQUENCE [LARGE SCALE GENOMIC DNA]</scope>
    <source>
        <strain evidence="2 3">DSM 25262</strain>
    </source>
</reference>